<dbReference type="InterPro" id="IPR023614">
    <property type="entry name" value="Porin_dom_sf"/>
</dbReference>
<comment type="caution">
    <text evidence="2">The sequence shown here is derived from an EMBL/GenBank/DDBJ whole genome shotgun (WGS) entry which is preliminary data.</text>
</comment>
<gene>
    <name evidence="2" type="ORF">CKO13_09675</name>
</gene>
<dbReference type="SUPFAM" id="SSF56935">
    <property type="entry name" value="Porins"/>
    <property type="match status" value="1"/>
</dbReference>
<evidence type="ECO:0000313" key="2">
    <source>
        <dbReference type="EMBL" id="MBK1727281.1"/>
    </source>
</evidence>
<evidence type="ECO:0008006" key="4">
    <source>
        <dbReference type="Google" id="ProtNLM"/>
    </source>
</evidence>
<dbReference type="Gene3D" id="2.40.160.10">
    <property type="entry name" value="Porin"/>
    <property type="match status" value="1"/>
</dbReference>
<name>A0ABS1E6C0_9GAMM</name>
<dbReference type="InterPro" id="IPR010870">
    <property type="entry name" value="Porin_O/P"/>
</dbReference>
<organism evidence="2 3">
    <name type="scientific">Halorhodospira neutriphila</name>
    <dbReference type="NCBI Taxonomy" id="168379"/>
    <lineage>
        <taxon>Bacteria</taxon>
        <taxon>Pseudomonadati</taxon>
        <taxon>Pseudomonadota</taxon>
        <taxon>Gammaproteobacteria</taxon>
        <taxon>Chromatiales</taxon>
        <taxon>Ectothiorhodospiraceae</taxon>
        <taxon>Halorhodospira</taxon>
    </lineage>
</organism>
<sequence length="437" mass="46595">MTGHFRLAAPALLVAAGGLTAPQAGAQTQSDVYDYIDNRLTNLESKLEGVEGGQEPWSSYVSEFGGRIMYDQTFAIDSDDSLKDGLGVDDLEEGAELRRARFFAEGAVAPWLAYKLQIDFGDGDVSTKDAYIKAHGLGGLPSVKVGHFKEPISLEEQTSSKYISLMSRTMLTDGVISQGRNHGLMLTDHYGDDQVNVALGVFDTGQNGKSAITGRITAPVVYSNGGRQVVHLGASLSQRNVDTFELGLEPEVHKTDDFVATRDVSDSETGVEILVDDTQVSGVELGAVLGPAHFQSEYGQLSLSTADGTDPSVDTYYVQGGFFLTGESRPYDKADGGFGRVKPNRPFTGANSGSGAWELVARYSVLDAEEMAGVSAIDGDGNSTSVAAAGVAETNVTTFGLNWYPVAHAKWMLNYVNADQDALGSASYVATRFQVDF</sequence>
<keyword evidence="1" id="KW-0732">Signal</keyword>
<dbReference type="Pfam" id="PF07396">
    <property type="entry name" value="Porin_O_P"/>
    <property type="match status" value="1"/>
</dbReference>
<reference evidence="2 3" key="1">
    <citation type="journal article" date="2020" name="Microorganisms">
        <title>Osmotic Adaptation and Compatible Solute Biosynthesis of Phototrophic Bacteria as Revealed from Genome Analyses.</title>
        <authorList>
            <person name="Imhoff J.F."/>
            <person name="Rahn T."/>
            <person name="Kunzel S."/>
            <person name="Keller A."/>
            <person name="Neulinger S.C."/>
        </authorList>
    </citation>
    <scope>NUCLEOTIDE SEQUENCE [LARGE SCALE GENOMIC DNA]</scope>
    <source>
        <strain evidence="2 3">DSM 15116</strain>
    </source>
</reference>
<evidence type="ECO:0000256" key="1">
    <source>
        <dbReference type="SAM" id="SignalP"/>
    </source>
</evidence>
<dbReference type="EMBL" id="NRSH01000123">
    <property type="protein sequence ID" value="MBK1727281.1"/>
    <property type="molecule type" value="Genomic_DNA"/>
</dbReference>
<keyword evidence="3" id="KW-1185">Reference proteome</keyword>
<feature type="signal peptide" evidence="1">
    <location>
        <begin position="1"/>
        <end position="26"/>
    </location>
</feature>
<accession>A0ABS1E6C0</accession>
<dbReference type="Proteomes" id="UP000738126">
    <property type="component" value="Unassembled WGS sequence"/>
</dbReference>
<feature type="chain" id="PRO_5047368779" description="Phosphate-selective porin O and P" evidence="1">
    <location>
        <begin position="27"/>
        <end position="437"/>
    </location>
</feature>
<protein>
    <recommendedName>
        <fullName evidence="4">Phosphate-selective porin O and P</fullName>
    </recommendedName>
</protein>
<dbReference type="RefSeq" id="WP_200260242.1">
    <property type="nucleotide sequence ID" value="NZ_NRSH01000123.1"/>
</dbReference>
<proteinExistence type="predicted"/>
<evidence type="ECO:0000313" key="3">
    <source>
        <dbReference type="Proteomes" id="UP000738126"/>
    </source>
</evidence>